<reference evidence="2 10" key="1">
    <citation type="journal article" date="2016" name="Nat. Biotechnol.">
        <title>Measurement of bacterial replication rates in microbial communities.</title>
        <authorList>
            <person name="Brown C.T."/>
            <person name="Olm M.R."/>
            <person name="Thomas B.C."/>
            <person name="Banfield J.F."/>
        </authorList>
    </citation>
    <scope>NUCLEOTIDE SEQUENCE [LARGE SCALE GENOMIC DNA]</scope>
    <source>
        <strain evidence="2">45_130</strain>
    </source>
</reference>
<proteinExistence type="predicted"/>
<sequence>MAENKTVKYHIPHRGIYMYSHVHEGKTEMIVLNSTGSEQILDSECYTVLTKDSKEGRDVSSGKKIDLTKNLVISPRKSLIIEF</sequence>
<accession>A0A1Q6GKF9</accession>
<evidence type="ECO:0000313" key="15">
    <source>
        <dbReference type="Proteomes" id="UP000284998"/>
    </source>
</evidence>
<keyword evidence="4" id="KW-0456">Lyase</keyword>
<evidence type="ECO:0000313" key="6">
    <source>
        <dbReference type="EMBL" id="RHF92246.1"/>
    </source>
</evidence>
<protein>
    <submittedName>
        <fullName evidence="4">Alpha-amlyase</fullName>
    </submittedName>
</protein>
<evidence type="ECO:0000313" key="12">
    <source>
        <dbReference type="Proteomes" id="UP000260814"/>
    </source>
</evidence>
<dbReference type="Proteomes" id="UP000284998">
    <property type="component" value="Unassembled WGS sequence"/>
</dbReference>
<dbReference type="EMBL" id="QRUY01000037">
    <property type="protein sequence ID" value="RGS04135.1"/>
    <property type="molecule type" value="Genomic_DNA"/>
</dbReference>
<evidence type="ECO:0000313" key="14">
    <source>
        <dbReference type="Proteomes" id="UP000284916"/>
    </source>
</evidence>
<evidence type="ECO:0000313" key="7">
    <source>
        <dbReference type="EMBL" id="RHH46384.1"/>
    </source>
</evidence>
<dbReference type="EMBL" id="QSTW01000015">
    <property type="protein sequence ID" value="RGM89171.1"/>
    <property type="molecule type" value="Genomic_DNA"/>
</dbReference>
<dbReference type="Proteomes" id="UP000260814">
    <property type="component" value="Unassembled WGS sequence"/>
</dbReference>
<dbReference type="Proteomes" id="UP000284916">
    <property type="component" value="Unassembled WGS sequence"/>
</dbReference>
<name>A0A1Q6GKF9_9BACT</name>
<evidence type="ECO:0000313" key="17">
    <source>
        <dbReference type="Proteomes" id="UP000285750"/>
    </source>
</evidence>
<organism evidence="4 12">
    <name type="scientific">Phocaeicola plebeius</name>
    <dbReference type="NCBI Taxonomy" id="310297"/>
    <lineage>
        <taxon>Bacteria</taxon>
        <taxon>Pseudomonadati</taxon>
        <taxon>Bacteroidota</taxon>
        <taxon>Bacteroidia</taxon>
        <taxon>Bacteroidales</taxon>
        <taxon>Bacteroidaceae</taxon>
        <taxon>Phocaeicola</taxon>
    </lineage>
</organism>
<evidence type="ECO:0000313" key="3">
    <source>
        <dbReference type="EMBL" id="RGM41644.1"/>
    </source>
</evidence>
<dbReference type="Proteomes" id="UP000186685">
    <property type="component" value="Unassembled WGS sequence"/>
</dbReference>
<dbReference type="Proteomes" id="UP000260780">
    <property type="component" value="Unassembled WGS sequence"/>
</dbReference>
<dbReference type="GO" id="GO:0016829">
    <property type="term" value="F:lyase activity"/>
    <property type="evidence" value="ECO:0007669"/>
    <property type="project" value="UniProtKB-KW"/>
</dbReference>
<evidence type="ECO:0000313" key="13">
    <source>
        <dbReference type="Proteomes" id="UP000283485"/>
    </source>
</evidence>
<dbReference type="SUPFAM" id="SSF51011">
    <property type="entry name" value="Glycosyl hydrolase domain"/>
    <property type="match status" value="1"/>
</dbReference>
<dbReference type="AlphaFoldDB" id="A0A1Q6GKF9"/>
<evidence type="ECO:0000259" key="1">
    <source>
        <dbReference type="Pfam" id="PF10438"/>
    </source>
</evidence>
<feature type="domain" description="Cyclo-malto-dextrinase C-terminal" evidence="1">
    <location>
        <begin position="8"/>
        <end position="82"/>
    </location>
</feature>
<dbReference type="InterPro" id="IPR019492">
    <property type="entry name" value="Cyclo-malto-dextrinase_C"/>
</dbReference>
<dbReference type="GeneID" id="43185572"/>
<evidence type="ECO:0000313" key="16">
    <source>
        <dbReference type="Proteomes" id="UP000285109"/>
    </source>
</evidence>
<evidence type="ECO:0000313" key="5">
    <source>
        <dbReference type="EMBL" id="RGS04135.1"/>
    </source>
</evidence>
<dbReference type="EMBL" id="QRHQ01000005">
    <property type="protein sequence ID" value="RHF92246.1"/>
    <property type="molecule type" value="Genomic_DNA"/>
</dbReference>
<gene>
    <name evidence="2" type="ORF">BHV76_03900</name>
    <name evidence="8" type="ORF">DW035_05145</name>
    <name evidence="7" type="ORF">DW204_06285</name>
    <name evidence="6" type="ORF">DW653_04230</name>
    <name evidence="5" type="ORF">DWY14_13530</name>
    <name evidence="9" type="ORF">DWZ34_03065</name>
    <name evidence="4" type="ORF">DXB87_11635</name>
    <name evidence="3" type="ORF">DXC17_04890</name>
</gene>
<evidence type="ECO:0000313" key="4">
    <source>
        <dbReference type="EMBL" id="RGM89171.1"/>
    </source>
</evidence>
<dbReference type="Pfam" id="PF10438">
    <property type="entry name" value="Cyc-maltodext_C"/>
    <property type="match status" value="1"/>
</dbReference>
<dbReference type="EMBL" id="QSTF01000007">
    <property type="protein sequence ID" value="RGM41644.1"/>
    <property type="molecule type" value="Genomic_DNA"/>
</dbReference>
<dbReference type="EMBL" id="QRJS01000011">
    <property type="protein sequence ID" value="RHH46384.1"/>
    <property type="molecule type" value="Genomic_DNA"/>
</dbReference>
<dbReference type="RefSeq" id="WP_007562751.1">
    <property type="nucleotide sequence ID" value="NZ_CABKPU010000003.1"/>
</dbReference>
<evidence type="ECO:0000313" key="9">
    <source>
        <dbReference type="EMBL" id="RHM99800.1"/>
    </source>
</evidence>
<dbReference type="STRING" id="310297.BHV76_03900"/>
<evidence type="ECO:0000313" key="11">
    <source>
        <dbReference type="Proteomes" id="UP000260780"/>
    </source>
</evidence>
<evidence type="ECO:0000313" key="8">
    <source>
        <dbReference type="EMBL" id="RHL17485.1"/>
    </source>
</evidence>
<dbReference type="Proteomes" id="UP000285109">
    <property type="component" value="Unassembled WGS sequence"/>
</dbReference>
<dbReference type="EMBL" id="QROI01000006">
    <property type="protein sequence ID" value="RHL17485.1"/>
    <property type="molecule type" value="Genomic_DNA"/>
</dbReference>
<evidence type="ECO:0000313" key="10">
    <source>
        <dbReference type="Proteomes" id="UP000186685"/>
    </source>
</evidence>
<comment type="caution">
    <text evidence="4">The sequence shown here is derived from an EMBL/GenBank/DDBJ whole genome shotgun (WGS) entry which is preliminary data.</text>
</comment>
<reference evidence="11 12" key="2">
    <citation type="submission" date="2018-08" db="EMBL/GenBank/DDBJ databases">
        <title>A genome reference for cultivated species of the human gut microbiota.</title>
        <authorList>
            <person name="Zou Y."/>
            <person name="Xue W."/>
            <person name="Luo G."/>
        </authorList>
    </citation>
    <scope>NUCLEOTIDE SEQUENCE [LARGE SCALE GENOMIC DNA]</scope>
    <source>
        <strain evidence="5 17">AF24-16AC</strain>
        <strain evidence="9 16">AF31-28B-AC</strain>
        <strain evidence="8 14">AF39-11</strain>
        <strain evidence="7 15">AM17-44</strain>
        <strain evidence="6 13">AM23-23</strain>
        <strain evidence="4 12">OM06-2</strain>
        <strain evidence="3 11">OM08-14</strain>
    </source>
</reference>
<dbReference type="Proteomes" id="UP000283485">
    <property type="component" value="Unassembled WGS sequence"/>
</dbReference>
<dbReference type="EMBL" id="QRQK01000004">
    <property type="protein sequence ID" value="RHM99800.1"/>
    <property type="molecule type" value="Genomic_DNA"/>
</dbReference>
<dbReference type="Proteomes" id="UP000285750">
    <property type="component" value="Unassembled WGS sequence"/>
</dbReference>
<dbReference type="InterPro" id="IPR013780">
    <property type="entry name" value="Glyco_hydro_b"/>
</dbReference>
<dbReference type="EMBL" id="MNQR01000013">
    <property type="protein sequence ID" value="OKZ11448.1"/>
    <property type="molecule type" value="Genomic_DNA"/>
</dbReference>
<dbReference type="Gene3D" id="2.60.40.1180">
    <property type="entry name" value="Golgi alpha-mannosidase II"/>
    <property type="match status" value="1"/>
</dbReference>
<evidence type="ECO:0000313" key="2">
    <source>
        <dbReference type="EMBL" id="OKZ11448.1"/>
    </source>
</evidence>